<keyword evidence="8" id="KW-0282">Flagellum</keyword>
<dbReference type="RefSeq" id="WP_129081908.1">
    <property type="nucleotide sequence ID" value="NZ_CP041070.1"/>
</dbReference>
<evidence type="ECO:0000256" key="4">
    <source>
        <dbReference type="ARBA" id="ARBA00022692"/>
    </source>
</evidence>
<sequence length="209" mass="23314">MDFHIWVYYLIAILILTASPGPSVLLCVTKSVTLGFNYAIYTALGSLLAILCIMTLSFTGLGIIIASSDLVFTLIKYAGALYLIYLGYKSLTSKEENYHFEKTKKSKKRDKLASFFSGFLVGGSNPKAIVFFVALFPQFINPNEPLFTQYIIFVMTFASLELSWLLFYAYLGHKSSAWFMQSGRAKFFNKITGGVFITAGVLLSSTNRN</sequence>
<keyword evidence="4 7" id="KW-0812">Transmembrane</keyword>
<keyword evidence="5 7" id="KW-1133">Transmembrane helix</keyword>
<dbReference type="STRING" id="877500.GCA_000935065_00396"/>
<proteinExistence type="inferred from homology"/>
<accession>A0A4Q0Y199</accession>
<feature type="transmembrane region" description="Helical" evidence="7">
    <location>
        <begin position="40"/>
        <end position="65"/>
    </location>
</feature>
<dbReference type="GO" id="GO:0005886">
    <property type="term" value="C:plasma membrane"/>
    <property type="evidence" value="ECO:0007669"/>
    <property type="project" value="UniProtKB-SubCell"/>
</dbReference>
<dbReference type="PANTHER" id="PTHR30086">
    <property type="entry name" value="ARGININE EXPORTER PROTEIN ARGO"/>
    <property type="match status" value="1"/>
</dbReference>
<keyword evidence="3" id="KW-1003">Cell membrane</keyword>
<dbReference type="OrthoDB" id="9804822at2"/>
<feature type="transmembrane region" description="Helical" evidence="7">
    <location>
        <begin position="147"/>
        <end position="167"/>
    </location>
</feature>
<keyword evidence="9" id="KW-1185">Reference proteome</keyword>
<evidence type="ECO:0000313" key="9">
    <source>
        <dbReference type="Proteomes" id="UP000290191"/>
    </source>
</evidence>
<evidence type="ECO:0000256" key="1">
    <source>
        <dbReference type="ARBA" id="ARBA00004651"/>
    </source>
</evidence>
<comment type="subcellular location">
    <subcellularLocation>
        <location evidence="1">Cell membrane</location>
        <topology evidence="1">Multi-pass membrane protein</topology>
    </subcellularLocation>
</comment>
<keyword evidence="6 7" id="KW-0472">Membrane</keyword>
<protein>
    <submittedName>
        <fullName evidence="8">Flagellar biosynthesis protein FlgM</fullName>
    </submittedName>
</protein>
<dbReference type="PANTHER" id="PTHR30086:SF14">
    <property type="entry name" value="HOMOSERINE_HOMOSERINE LACTONE EFFLUX PROTEIN"/>
    <property type="match status" value="1"/>
</dbReference>
<evidence type="ECO:0000256" key="3">
    <source>
        <dbReference type="ARBA" id="ARBA00022475"/>
    </source>
</evidence>
<dbReference type="InterPro" id="IPR001123">
    <property type="entry name" value="LeuE-type"/>
</dbReference>
<evidence type="ECO:0000256" key="7">
    <source>
        <dbReference type="SAM" id="Phobius"/>
    </source>
</evidence>
<dbReference type="PIRSF" id="PIRSF006324">
    <property type="entry name" value="LeuE"/>
    <property type="match status" value="1"/>
</dbReference>
<evidence type="ECO:0000256" key="5">
    <source>
        <dbReference type="ARBA" id="ARBA00022989"/>
    </source>
</evidence>
<feature type="transmembrane region" description="Helical" evidence="7">
    <location>
        <begin position="112"/>
        <end position="135"/>
    </location>
</feature>
<comment type="similarity">
    <text evidence="2">Belongs to the Rht family.</text>
</comment>
<comment type="caution">
    <text evidence="8">The sequence shown here is derived from an EMBL/GenBank/DDBJ whole genome shotgun (WGS) entry which is preliminary data.</text>
</comment>
<evidence type="ECO:0000313" key="8">
    <source>
        <dbReference type="EMBL" id="RXJ63413.1"/>
    </source>
</evidence>
<gene>
    <name evidence="8" type="ORF">CRV06_06980</name>
</gene>
<reference evidence="8 9" key="1">
    <citation type="submission" date="2017-10" db="EMBL/GenBank/DDBJ databases">
        <title>Genomics of the genus Arcobacter.</title>
        <authorList>
            <person name="Perez-Cataluna A."/>
            <person name="Figueras M.J."/>
        </authorList>
    </citation>
    <scope>NUCLEOTIDE SEQUENCE [LARGE SCALE GENOMIC DNA]</scope>
    <source>
        <strain evidence="8 9">DSM 24636</strain>
    </source>
</reference>
<feature type="transmembrane region" description="Helical" evidence="7">
    <location>
        <begin position="71"/>
        <end position="91"/>
    </location>
</feature>
<keyword evidence="8" id="KW-0966">Cell projection</keyword>
<dbReference type="Pfam" id="PF01810">
    <property type="entry name" value="LysE"/>
    <property type="match status" value="1"/>
</dbReference>
<keyword evidence="8" id="KW-0969">Cilium</keyword>
<dbReference type="Proteomes" id="UP000290191">
    <property type="component" value="Unassembled WGS sequence"/>
</dbReference>
<name>A0A4Q0Y199_9BACT</name>
<dbReference type="GO" id="GO:0042970">
    <property type="term" value="F:homoserine transmembrane transporter activity"/>
    <property type="evidence" value="ECO:0007669"/>
    <property type="project" value="TreeGrafter"/>
</dbReference>
<evidence type="ECO:0000256" key="6">
    <source>
        <dbReference type="ARBA" id="ARBA00023136"/>
    </source>
</evidence>
<organism evidence="8 9">
    <name type="scientific">Halarcobacter anaerophilus</name>
    <dbReference type="NCBI Taxonomy" id="877500"/>
    <lineage>
        <taxon>Bacteria</taxon>
        <taxon>Pseudomonadati</taxon>
        <taxon>Campylobacterota</taxon>
        <taxon>Epsilonproteobacteria</taxon>
        <taxon>Campylobacterales</taxon>
        <taxon>Arcobacteraceae</taxon>
        <taxon>Halarcobacter</taxon>
    </lineage>
</organism>
<dbReference type="AlphaFoldDB" id="A0A4Q0Y199"/>
<evidence type="ECO:0000256" key="2">
    <source>
        <dbReference type="ARBA" id="ARBA00007928"/>
    </source>
</evidence>
<feature type="transmembrane region" description="Helical" evidence="7">
    <location>
        <begin position="6"/>
        <end position="28"/>
    </location>
</feature>
<dbReference type="EMBL" id="PDKO01000004">
    <property type="protein sequence ID" value="RXJ63413.1"/>
    <property type="molecule type" value="Genomic_DNA"/>
</dbReference>